<organism evidence="10 11">
    <name type="scientific">Cnuella takakiae</name>
    <dbReference type="NCBI Taxonomy" id="1302690"/>
    <lineage>
        <taxon>Bacteria</taxon>
        <taxon>Pseudomonadati</taxon>
        <taxon>Bacteroidota</taxon>
        <taxon>Chitinophagia</taxon>
        <taxon>Chitinophagales</taxon>
        <taxon>Chitinophagaceae</taxon>
        <taxon>Cnuella</taxon>
    </lineage>
</organism>
<keyword evidence="4" id="KW-0862">Zinc</keyword>
<name>A0A1M5J4E0_9BACT</name>
<sequence>MNPVAAPNRFFRTRLAPTPSGYLHLGNILSFVITVGLARQSGARILLRIDDLDRKRVRPQYLQDIFDTLQFLELPWDEGPRNVADFQAVWSQQHRMPLYRQVLNPLQTLPELFACTCSRTDILKLGTDGIYPGTCRHKGLPLDTPGAAWRLRTPEAVSLQVKMLQGSSSVTQLPAVIRDFVVRKKDGTPAYQLASVVDDEHFGVDLVVRGADLWPSTQAQLYLARLLDKKTFARTRFVHHALVRDAGGEKLSKSAGASSVWHLRKEGKTHSEVYQLLAQWCGIATPVQDWQALFDALLAGQPQLLHGVSFP</sequence>
<dbReference type="OrthoDB" id="9807503at2"/>
<keyword evidence="7" id="KW-0648">Protein biosynthesis</keyword>
<evidence type="ECO:0000313" key="10">
    <source>
        <dbReference type="EMBL" id="SHG35402.1"/>
    </source>
</evidence>
<evidence type="ECO:0000256" key="2">
    <source>
        <dbReference type="ARBA" id="ARBA00022723"/>
    </source>
</evidence>
<dbReference type="Proteomes" id="UP000184368">
    <property type="component" value="Unassembled WGS sequence"/>
</dbReference>
<dbReference type="SUPFAM" id="SSF52374">
    <property type="entry name" value="Nucleotidylyl transferase"/>
    <property type="match status" value="1"/>
</dbReference>
<evidence type="ECO:0000256" key="1">
    <source>
        <dbReference type="ARBA" id="ARBA00022598"/>
    </source>
</evidence>
<keyword evidence="2" id="KW-0479">Metal-binding</keyword>
<protein>
    <submittedName>
        <fullName evidence="10">Glutamyl-tRNA synthetase</fullName>
    </submittedName>
</protein>
<evidence type="ECO:0000256" key="8">
    <source>
        <dbReference type="SAM" id="Phobius"/>
    </source>
</evidence>
<dbReference type="PRINTS" id="PR00987">
    <property type="entry name" value="TRNASYNTHGLU"/>
</dbReference>
<accession>A0A1M5J4E0</accession>
<keyword evidence="8" id="KW-0472">Membrane</keyword>
<keyword evidence="11" id="KW-1185">Reference proteome</keyword>
<dbReference type="InterPro" id="IPR000924">
    <property type="entry name" value="Glu/Gln-tRNA-synth"/>
</dbReference>
<feature type="domain" description="Glutamyl/glutaminyl-tRNA synthetase class Ib catalytic" evidence="9">
    <location>
        <begin position="171"/>
        <end position="263"/>
    </location>
</feature>
<reference evidence="10 11" key="1">
    <citation type="submission" date="2016-11" db="EMBL/GenBank/DDBJ databases">
        <authorList>
            <person name="Jaros S."/>
            <person name="Januszkiewicz K."/>
            <person name="Wedrychowicz H."/>
        </authorList>
    </citation>
    <scope>NUCLEOTIDE SEQUENCE [LARGE SCALE GENOMIC DNA]</scope>
    <source>
        <strain evidence="10 11">DSM 26897</strain>
    </source>
</reference>
<evidence type="ECO:0000256" key="7">
    <source>
        <dbReference type="RuleBase" id="RU363037"/>
    </source>
</evidence>
<dbReference type="Gene3D" id="3.40.50.620">
    <property type="entry name" value="HUPs"/>
    <property type="match status" value="1"/>
</dbReference>
<dbReference type="PROSITE" id="PS00178">
    <property type="entry name" value="AA_TRNA_LIGASE_I"/>
    <property type="match status" value="1"/>
</dbReference>
<gene>
    <name evidence="10" type="ORF">SAMN05444008_1282</name>
</gene>
<comment type="similarity">
    <text evidence="7">Belongs to the class-I aminoacyl-tRNA synthetase family.</text>
</comment>
<dbReference type="PANTHER" id="PTHR43311:SF1">
    <property type="entry name" value="GLUTAMYL-Q TRNA(ASP) SYNTHETASE"/>
    <property type="match status" value="1"/>
</dbReference>
<evidence type="ECO:0000259" key="9">
    <source>
        <dbReference type="Pfam" id="PF00749"/>
    </source>
</evidence>
<dbReference type="EMBL" id="FQUO01000028">
    <property type="protein sequence ID" value="SHG35402.1"/>
    <property type="molecule type" value="Genomic_DNA"/>
</dbReference>
<keyword evidence="8" id="KW-0812">Transmembrane</keyword>
<keyword evidence="8" id="KW-1133">Transmembrane helix</keyword>
<keyword evidence="3 7" id="KW-0547">Nucleotide-binding</keyword>
<dbReference type="InterPro" id="IPR020058">
    <property type="entry name" value="Glu/Gln-tRNA-synth_Ib_cat-dom"/>
</dbReference>
<dbReference type="RefSeq" id="WP_073048612.1">
    <property type="nucleotide sequence ID" value="NZ_FQUO01000028.1"/>
</dbReference>
<dbReference type="InterPro" id="IPR014729">
    <property type="entry name" value="Rossmann-like_a/b/a_fold"/>
</dbReference>
<dbReference type="InterPro" id="IPR001412">
    <property type="entry name" value="aa-tRNA-synth_I_CS"/>
</dbReference>
<dbReference type="STRING" id="1302690.BUE76_05670"/>
<feature type="domain" description="Glutamyl/glutaminyl-tRNA synthetase class Ib catalytic" evidence="9">
    <location>
        <begin position="12"/>
        <end position="104"/>
    </location>
</feature>
<dbReference type="GO" id="GO:0005524">
    <property type="term" value="F:ATP binding"/>
    <property type="evidence" value="ECO:0007669"/>
    <property type="project" value="UniProtKB-KW"/>
</dbReference>
<dbReference type="InterPro" id="IPR049940">
    <property type="entry name" value="GluQ/Sye"/>
</dbReference>
<dbReference type="Pfam" id="PF00749">
    <property type="entry name" value="tRNA-synt_1c"/>
    <property type="match status" value="2"/>
</dbReference>
<evidence type="ECO:0000256" key="3">
    <source>
        <dbReference type="ARBA" id="ARBA00022741"/>
    </source>
</evidence>
<dbReference type="PANTHER" id="PTHR43311">
    <property type="entry name" value="GLUTAMATE--TRNA LIGASE"/>
    <property type="match status" value="1"/>
</dbReference>
<evidence type="ECO:0000256" key="4">
    <source>
        <dbReference type="ARBA" id="ARBA00022833"/>
    </source>
</evidence>
<dbReference type="GO" id="GO:0005829">
    <property type="term" value="C:cytosol"/>
    <property type="evidence" value="ECO:0007669"/>
    <property type="project" value="TreeGrafter"/>
</dbReference>
<dbReference type="GO" id="GO:0004818">
    <property type="term" value="F:glutamate-tRNA ligase activity"/>
    <property type="evidence" value="ECO:0007669"/>
    <property type="project" value="TreeGrafter"/>
</dbReference>
<feature type="transmembrane region" description="Helical" evidence="8">
    <location>
        <begin position="20"/>
        <end position="38"/>
    </location>
</feature>
<keyword evidence="6 7" id="KW-0030">Aminoacyl-tRNA synthetase</keyword>
<keyword evidence="5 7" id="KW-0067">ATP-binding</keyword>
<dbReference type="GO" id="GO:0006424">
    <property type="term" value="P:glutamyl-tRNA aminoacylation"/>
    <property type="evidence" value="ECO:0007669"/>
    <property type="project" value="TreeGrafter"/>
</dbReference>
<evidence type="ECO:0000256" key="6">
    <source>
        <dbReference type="ARBA" id="ARBA00023146"/>
    </source>
</evidence>
<proteinExistence type="inferred from homology"/>
<keyword evidence="1 7" id="KW-0436">Ligase</keyword>
<dbReference type="AlphaFoldDB" id="A0A1M5J4E0"/>
<evidence type="ECO:0000256" key="5">
    <source>
        <dbReference type="ARBA" id="ARBA00022840"/>
    </source>
</evidence>
<evidence type="ECO:0000313" key="11">
    <source>
        <dbReference type="Proteomes" id="UP000184368"/>
    </source>
</evidence>